<dbReference type="EMBL" id="PVZG01000002">
    <property type="protein sequence ID" value="PRY32132.1"/>
    <property type="molecule type" value="Genomic_DNA"/>
</dbReference>
<protein>
    <recommendedName>
        <fullName evidence="7">Short-subunit dehydrogenase</fullName>
    </recommendedName>
</protein>
<keyword evidence="6" id="KW-1185">Reference proteome</keyword>
<comment type="caution">
    <text evidence="5">The sequence shown here is derived from an EMBL/GenBank/DDBJ whole genome shotgun (WGS) entry which is preliminary data.</text>
</comment>
<evidence type="ECO:0000256" key="4">
    <source>
        <dbReference type="SAM" id="MobiDB-lite"/>
    </source>
</evidence>
<dbReference type="InterPro" id="IPR002347">
    <property type="entry name" value="SDR_fam"/>
</dbReference>
<keyword evidence="2" id="KW-0560">Oxidoreductase</keyword>
<name>A0A2T0SFE6_9ACTN</name>
<organism evidence="5 6">
    <name type="scientific">Pseudosporangium ferrugineum</name>
    <dbReference type="NCBI Taxonomy" id="439699"/>
    <lineage>
        <taxon>Bacteria</taxon>
        <taxon>Bacillati</taxon>
        <taxon>Actinomycetota</taxon>
        <taxon>Actinomycetes</taxon>
        <taxon>Micromonosporales</taxon>
        <taxon>Micromonosporaceae</taxon>
        <taxon>Pseudosporangium</taxon>
    </lineage>
</organism>
<evidence type="ECO:0000256" key="3">
    <source>
        <dbReference type="RuleBase" id="RU000363"/>
    </source>
</evidence>
<proteinExistence type="inferred from homology"/>
<evidence type="ECO:0000256" key="2">
    <source>
        <dbReference type="ARBA" id="ARBA00023002"/>
    </source>
</evidence>
<reference evidence="5 6" key="1">
    <citation type="submission" date="2018-03" db="EMBL/GenBank/DDBJ databases">
        <title>Genomic Encyclopedia of Archaeal and Bacterial Type Strains, Phase II (KMG-II): from individual species to whole genera.</title>
        <authorList>
            <person name="Goeker M."/>
        </authorList>
    </citation>
    <scope>NUCLEOTIDE SEQUENCE [LARGE SCALE GENOMIC DNA]</scope>
    <source>
        <strain evidence="5 6">DSM 45348</strain>
    </source>
</reference>
<dbReference type="Pfam" id="PF00106">
    <property type="entry name" value="adh_short"/>
    <property type="match status" value="1"/>
</dbReference>
<dbReference type="GO" id="GO:0016491">
    <property type="term" value="F:oxidoreductase activity"/>
    <property type="evidence" value="ECO:0007669"/>
    <property type="project" value="UniProtKB-KW"/>
</dbReference>
<dbReference type="InterPro" id="IPR036291">
    <property type="entry name" value="NAD(P)-bd_dom_sf"/>
</dbReference>
<accession>A0A2T0SFE6</accession>
<dbReference type="PANTHER" id="PTHR44196">
    <property type="entry name" value="DEHYDROGENASE/REDUCTASE SDR FAMILY MEMBER 7B"/>
    <property type="match status" value="1"/>
</dbReference>
<evidence type="ECO:0008006" key="7">
    <source>
        <dbReference type="Google" id="ProtNLM"/>
    </source>
</evidence>
<evidence type="ECO:0000313" key="5">
    <source>
        <dbReference type="EMBL" id="PRY32132.1"/>
    </source>
</evidence>
<dbReference type="PRINTS" id="PR00080">
    <property type="entry name" value="SDRFAMILY"/>
</dbReference>
<sequence>MGVRVAPTQVADRPGDDQVLGVADGDGARRGGVAGRADGQAGVVQQGLGAGQEGLAGGGQPAAPGAAFATALAARGSDLVLVARRAGRLAATAEQLRRTYGIRAEAVPCDLAGPDAGDDLRKAVADRGMTVTGLINNAGFGTFGRFAEADPGRLAAEIAVDVAAPVRLTAAFLPRMLSAGTGFVINVAGASAYFPSPRMAVYSAAKAFVLSFSESLWTELRGTGVAAFAVCPGATATDFTTGMGTGADVLAAGAVREPAQVVATALAHLERRDPGPVVVDGFSNRLGVLTTRLVSRRAAAAMMDRISGPGRRARNAADA</sequence>
<feature type="region of interest" description="Disordered" evidence="4">
    <location>
        <begin position="1"/>
        <end position="20"/>
    </location>
</feature>
<dbReference type="CDD" id="cd05233">
    <property type="entry name" value="SDR_c"/>
    <property type="match status" value="1"/>
</dbReference>
<gene>
    <name evidence="5" type="ORF">CLV70_102343</name>
</gene>
<dbReference type="GO" id="GO:0016020">
    <property type="term" value="C:membrane"/>
    <property type="evidence" value="ECO:0007669"/>
    <property type="project" value="TreeGrafter"/>
</dbReference>
<dbReference type="PRINTS" id="PR00081">
    <property type="entry name" value="GDHRDH"/>
</dbReference>
<dbReference type="SUPFAM" id="SSF51735">
    <property type="entry name" value="NAD(P)-binding Rossmann-fold domains"/>
    <property type="match status" value="1"/>
</dbReference>
<dbReference type="AlphaFoldDB" id="A0A2T0SFE6"/>
<comment type="similarity">
    <text evidence="1 3">Belongs to the short-chain dehydrogenases/reductases (SDR) family.</text>
</comment>
<dbReference type="Gene3D" id="3.40.50.720">
    <property type="entry name" value="NAD(P)-binding Rossmann-like Domain"/>
    <property type="match status" value="1"/>
</dbReference>
<dbReference type="PANTHER" id="PTHR44196:SF2">
    <property type="entry name" value="SHORT-CHAIN DEHYDROGENASE-RELATED"/>
    <property type="match status" value="1"/>
</dbReference>
<dbReference type="RefSeq" id="WP_245908087.1">
    <property type="nucleotide sequence ID" value="NZ_PVZG01000002.1"/>
</dbReference>
<dbReference type="Proteomes" id="UP000239209">
    <property type="component" value="Unassembled WGS sequence"/>
</dbReference>
<evidence type="ECO:0000256" key="1">
    <source>
        <dbReference type="ARBA" id="ARBA00006484"/>
    </source>
</evidence>
<evidence type="ECO:0000313" key="6">
    <source>
        <dbReference type="Proteomes" id="UP000239209"/>
    </source>
</evidence>